<gene>
    <name evidence="3" type="ORF">GRQ65_11960</name>
</gene>
<proteinExistence type="inferred from homology"/>
<comment type="caution">
    <text evidence="3">The sequence shown here is derived from an EMBL/GenBank/DDBJ whole genome shotgun (WGS) entry which is preliminary data.</text>
</comment>
<evidence type="ECO:0000256" key="2">
    <source>
        <dbReference type="ARBA" id="ARBA00023002"/>
    </source>
</evidence>
<dbReference type="PRINTS" id="PR00081">
    <property type="entry name" value="GDHRDH"/>
</dbReference>
<dbReference type="PANTHER" id="PTHR24320:SF148">
    <property type="entry name" value="NAD(P)-BINDING ROSSMANN-FOLD SUPERFAMILY PROTEIN"/>
    <property type="match status" value="1"/>
</dbReference>
<reference evidence="3 4" key="1">
    <citation type="submission" date="2019-12" db="EMBL/GenBank/DDBJ databases">
        <authorList>
            <person name="Kun Z."/>
        </authorList>
    </citation>
    <scope>NUCLEOTIDE SEQUENCE [LARGE SCALE GENOMIC DNA]</scope>
    <source>
        <strain evidence="3 4">YIM 123512</strain>
    </source>
</reference>
<keyword evidence="4" id="KW-1185">Reference proteome</keyword>
<organism evidence="3 4">
    <name type="scientific">Nocardioides flavescens</name>
    <dbReference type="NCBI Taxonomy" id="2691959"/>
    <lineage>
        <taxon>Bacteria</taxon>
        <taxon>Bacillati</taxon>
        <taxon>Actinomycetota</taxon>
        <taxon>Actinomycetes</taxon>
        <taxon>Propionibacteriales</taxon>
        <taxon>Nocardioidaceae</taxon>
        <taxon>Nocardioides</taxon>
    </lineage>
</organism>
<protein>
    <submittedName>
        <fullName evidence="3">SDR family NAD(P)-dependent oxidoreductase</fullName>
    </submittedName>
</protein>
<dbReference type="RefSeq" id="WP_160878180.1">
    <property type="nucleotide sequence ID" value="NZ_WUEK01000006.1"/>
</dbReference>
<name>A0A6L7ESH0_9ACTN</name>
<dbReference type="InterPro" id="IPR036291">
    <property type="entry name" value="NAD(P)-bd_dom_sf"/>
</dbReference>
<dbReference type="PANTHER" id="PTHR24320">
    <property type="entry name" value="RETINOL DEHYDROGENASE"/>
    <property type="match status" value="1"/>
</dbReference>
<dbReference type="AlphaFoldDB" id="A0A6L7ESH0"/>
<dbReference type="Proteomes" id="UP000473325">
    <property type="component" value="Unassembled WGS sequence"/>
</dbReference>
<evidence type="ECO:0000313" key="4">
    <source>
        <dbReference type="Proteomes" id="UP000473325"/>
    </source>
</evidence>
<dbReference type="NCBIfam" id="NF004513">
    <property type="entry name" value="PRK05854.1"/>
    <property type="match status" value="1"/>
</dbReference>
<dbReference type="GO" id="GO:0016491">
    <property type="term" value="F:oxidoreductase activity"/>
    <property type="evidence" value="ECO:0007669"/>
    <property type="project" value="UniProtKB-KW"/>
</dbReference>
<evidence type="ECO:0000256" key="1">
    <source>
        <dbReference type="ARBA" id="ARBA00006484"/>
    </source>
</evidence>
<dbReference type="Pfam" id="PF00106">
    <property type="entry name" value="adh_short"/>
    <property type="match status" value="1"/>
</dbReference>
<evidence type="ECO:0000313" key="3">
    <source>
        <dbReference type="EMBL" id="MXG90263.1"/>
    </source>
</evidence>
<keyword evidence="2" id="KW-0560">Oxidoreductase</keyword>
<sequence>MPRTQPDPTVPDLTGRRVVVTGASDGMGLRLAARLAGAGADLVLPVRNRAKGDAAVASIRDEHPQARVTLRELDLASLASVARLGEALRAEGDPVHVLIANAGVMAPPERRTSPDGFELQLATNHLGHVALVAHLMPLLVAGRGRVTSVTSVAANRGTVRWDDLNWERDYHPFRAYASSKVAVGLFALELERRSAAGGWGVTSNLVHPGVAPTNLLAAQPELGRAEDSREVRLIRALSRRGILVGTPESATGPALLAATSPEAVGGGFYGPRGLGHLGGPPAEQRPYRSLRSAEDGARIWEVSEEMTGLAISGTAV</sequence>
<dbReference type="SUPFAM" id="SSF51735">
    <property type="entry name" value="NAD(P)-binding Rossmann-fold domains"/>
    <property type="match status" value="1"/>
</dbReference>
<dbReference type="EMBL" id="WUEK01000006">
    <property type="protein sequence ID" value="MXG90263.1"/>
    <property type="molecule type" value="Genomic_DNA"/>
</dbReference>
<dbReference type="InterPro" id="IPR002347">
    <property type="entry name" value="SDR_fam"/>
</dbReference>
<dbReference type="Gene3D" id="3.40.50.720">
    <property type="entry name" value="NAD(P)-binding Rossmann-like Domain"/>
    <property type="match status" value="1"/>
</dbReference>
<accession>A0A6L7ESH0</accession>
<comment type="similarity">
    <text evidence="1">Belongs to the short-chain dehydrogenases/reductases (SDR) family.</text>
</comment>